<keyword evidence="2" id="KW-1185">Reference proteome</keyword>
<evidence type="ECO:0000313" key="1">
    <source>
        <dbReference type="EMBL" id="OMO98509.1"/>
    </source>
</evidence>
<comment type="caution">
    <text evidence="1">The sequence shown here is derived from an EMBL/GenBank/DDBJ whole genome shotgun (WGS) entry which is preliminary data.</text>
</comment>
<dbReference type="GO" id="GO:0005524">
    <property type="term" value="F:ATP binding"/>
    <property type="evidence" value="ECO:0007669"/>
    <property type="project" value="UniProtKB-KW"/>
</dbReference>
<protein>
    <submittedName>
        <fullName evidence="1">ATP-binding cassette superfamily</fullName>
    </submittedName>
</protein>
<reference evidence="2" key="1">
    <citation type="submission" date="2013-09" db="EMBL/GenBank/DDBJ databases">
        <title>Corchorus olitorius genome sequencing.</title>
        <authorList>
            <person name="Alam M."/>
            <person name="Haque M.S."/>
            <person name="Islam M.S."/>
            <person name="Emdad E.M."/>
            <person name="Islam M.M."/>
            <person name="Ahmed B."/>
            <person name="Halim A."/>
            <person name="Hossen Q.M.M."/>
            <person name="Hossain M.Z."/>
            <person name="Ahmed R."/>
            <person name="Khan M.M."/>
            <person name="Islam R."/>
            <person name="Rashid M.M."/>
            <person name="Khan S.A."/>
            <person name="Rahman M.S."/>
            <person name="Alam M."/>
            <person name="Yahiya A.S."/>
            <person name="Khan M.S."/>
            <person name="Azam M.S."/>
            <person name="Haque T."/>
            <person name="Lashkar M.Z.H."/>
            <person name="Akhand A.I."/>
            <person name="Morshed G."/>
            <person name="Roy S."/>
            <person name="Uddin K.S."/>
            <person name="Rabeya T."/>
            <person name="Hossain A.S."/>
            <person name="Chowdhury A."/>
            <person name="Snigdha A.R."/>
            <person name="Mortoza M.S."/>
            <person name="Matin S.A."/>
            <person name="Hoque S.M.E."/>
            <person name="Islam M.K."/>
            <person name="Roy D.K."/>
            <person name="Haider R."/>
            <person name="Moosa M.M."/>
            <person name="Elias S.M."/>
            <person name="Hasan A.M."/>
            <person name="Jahan S."/>
            <person name="Shafiuddin M."/>
            <person name="Mahmood N."/>
            <person name="Shommy N.S."/>
        </authorList>
    </citation>
    <scope>NUCLEOTIDE SEQUENCE [LARGE SCALE GENOMIC DNA]</scope>
    <source>
        <strain evidence="2">cv. O-4</strain>
    </source>
</reference>
<evidence type="ECO:0000313" key="2">
    <source>
        <dbReference type="Proteomes" id="UP000187203"/>
    </source>
</evidence>
<keyword evidence="1" id="KW-0067">ATP-binding</keyword>
<gene>
    <name evidence="1" type="ORF">COLO4_13847</name>
</gene>
<name>A0A1R3JUD6_9ROSI</name>
<sequence>MAKAKQSMGEEMTWKLFHIHADAADPQKLKGKSPFLPLLTFPPK</sequence>
<dbReference type="EMBL" id="AWUE01015332">
    <property type="protein sequence ID" value="OMO98509.1"/>
    <property type="molecule type" value="Genomic_DNA"/>
</dbReference>
<accession>A0A1R3JUD6</accession>
<dbReference type="Proteomes" id="UP000187203">
    <property type="component" value="Unassembled WGS sequence"/>
</dbReference>
<keyword evidence="1" id="KW-0547">Nucleotide-binding</keyword>
<organism evidence="1 2">
    <name type="scientific">Corchorus olitorius</name>
    <dbReference type="NCBI Taxonomy" id="93759"/>
    <lineage>
        <taxon>Eukaryota</taxon>
        <taxon>Viridiplantae</taxon>
        <taxon>Streptophyta</taxon>
        <taxon>Embryophyta</taxon>
        <taxon>Tracheophyta</taxon>
        <taxon>Spermatophyta</taxon>
        <taxon>Magnoliopsida</taxon>
        <taxon>eudicotyledons</taxon>
        <taxon>Gunneridae</taxon>
        <taxon>Pentapetalae</taxon>
        <taxon>rosids</taxon>
        <taxon>malvids</taxon>
        <taxon>Malvales</taxon>
        <taxon>Malvaceae</taxon>
        <taxon>Grewioideae</taxon>
        <taxon>Apeibeae</taxon>
        <taxon>Corchorus</taxon>
    </lineage>
</organism>
<dbReference type="AlphaFoldDB" id="A0A1R3JUD6"/>
<proteinExistence type="predicted"/>